<reference evidence="1 2" key="1">
    <citation type="submission" date="2016-10" db="EMBL/GenBank/DDBJ databases">
        <authorList>
            <person name="de Groot N.N."/>
        </authorList>
    </citation>
    <scope>NUCLEOTIDE SEQUENCE [LARGE SCALE GENOMIC DNA]</scope>
    <source>
        <strain evidence="1 2">DSM 43019</strain>
    </source>
</reference>
<dbReference type="AlphaFoldDB" id="A0A1I1ZZE6"/>
<keyword evidence="2" id="KW-1185">Reference proteome</keyword>
<dbReference type="Proteomes" id="UP000199645">
    <property type="component" value="Unassembled WGS sequence"/>
</dbReference>
<evidence type="ECO:0008006" key="3">
    <source>
        <dbReference type="Google" id="ProtNLM"/>
    </source>
</evidence>
<evidence type="ECO:0000313" key="2">
    <source>
        <dbReference type="Proteomes" id="UP000199645"/>
    </source>
</evidence>
<proteinExistence type="predicted"/>
<dbReference type="RefSeq" id="WP_093609240.1">
    <property type="nucleotide sequence ID" value="NZ_BOMT01000011.1"/>
</dbReference>
<name>A0A1I1ZZE6_9ACTN</name>
<dbReference type="PROSITE" id="PS51257">
    <property type="entry name" value="PROKAR_LIPOPROTEIN"/>
    <property type="match status" value="1"/>
</dbReference>
<dbReference type="OrthoDB" id="3278255at2"/>
<organism evidence="1 2">
    <name type="scientific">Actinoplanes philippinensis</name>
    <dbReference type="NCBI Taxonomy" id="35752"/>
    <lineage>
        <taxon>Bacteria</taxon>
        <taxon>Bacillati</taxon>
        <taxon>Actinomycetota</taxon>
        <taxon>Actinomycetes</taxon>
        <taxon>Micromonosporales</taxon>
        <taxon>Micromonosporaceae</taxon>
        <taxon>Actinoplanes</taxon>
    </lineage>
</organism>
<evidence type="ECO:0000313" key="1">
    <source>
        <dbReference type="EMBL" id="SFE36738.1"/>
    </source>
</evidence>
<accession>A0A1I1ZZE6</accession>
<dbReference type="EMBL" id="FONV01000001">
    <property type="protein sequence ID" value="SFE36738.1"/>
    <property type="molecule type" value="Genomic_DNA"/>
</dbReference>
<protein>
    <recommendedName>
        <fullName evidence="3">Lipoprotein</fullName>
    </recommendedName>
</protein>
<gene>
    <name evidence="1" type="ORF">SAMN05421541_101386</name>
</gene>
<sequence length="492" mass="50921">MKLVRGMLAGILGIAVGAGLTACGPIGVPESKLVEPGGDAEFALDGLVRFSVPDGGGRGDIRVRFGVEPLPADRPAPPGIITVGDMVTMTAEGDLTRGRIAIDYAELPSGVRPEMLNVFGWSADLGGWVPLTASVTDAVDRTVAGDTVLFDSFVIGTWRLTTDATGDSVTTHAGAVLPIKAGTDRTFWAYARAAAVTSLADAVEHLAGPPEPISCDPKAPGITVKAVSTPAGRIDACVLAGTGSQQVRVRNRLPFPLLLDLPADGRVRPVVDTQAAADTPDALDGIRDTMLTYLTGAVAVGGGQTVTLELQPGARGPVQLTGRLDWSVVALEAGLRQLDLFLPDSRALRPRTAEALLLAHTEHGAAARDALAAGDAAAPAVQDLLRAAGLTGAGRSVADLFQFGSCVLDRTATAAGASQDVLVALRTAGPTVTVFTSECLNRIYEKYLPEASRSIKSIQDTLRATTGAIRNAVPKADRKRGNGQVTITLTPR</sequence>
<dbReference type="STRING" id="35752.SAMN05421541_101386"/>